<accession>A0A330MDU9</accession>
<gene>
    <name evidence="1" type="ORF">SHEWBE_4004</name>
</gene>
<protein>
    <submittedName>
        <fullName evidence="1">Uncharacterized protein</fullName>
    </submittedName>
</protein>
<evidence type="ECO:0000313" key="2">
    <source>
        <dbReference type="Proteomes" id="UP000250123"/>
    </source>
</evidence>
<sequence>MAEPTRMCLRRLVEPSRNKECTCLAGQALGYNEEATFKLLLKNEIAK</sequence>
<reference evidence="2" key="1">
    <citation type="submission" date="2018-06" db="EMBL/GenBank/DDBJ databases">
        <authorList>
            <person name="Cea G.-C."/>
            <person name="William W."/>
        </authorList>
    </citation>
    <scope>NUCLEOTIDE SEQUENCE [LARGE SCALE GENOMIC DNA]</scope>
    <source>
        <strain evidence="2">DB21MT-2</strain>
    </source>
</reference>
<evidence type="ECO:0000313" key="1">
    <source>
        <dbReference type="EMBL" id="SQH77967.1"/>
    </source>
</evidence>
<dbReference type="Proteomes" id="UP000250123">
    <property type="component" value="Chromosome SHEWBE"/>
</dbReference>
<dbReference type="KEGG" id="sbk:SHEWBE_4004"/>
<organism evidence="1 2">
    <name type="scientific">Shewanella benthica</name>
    <dbReference type="NCBI Taxonomy" id="43661"/>
    <lineage>
        <taxon>Bacteria</taxon>
        <taxon>Pseudomonadati</taxon>
        <taxon>Pseudomonadota</taxon>
        <taxon>Gammaproteobacteria</taxon>
        <taxon>Alteromonadales</taxon>
        <taxon>Shewanellaceae</taxon>
        <taxon>Shewanella</taxon>
    </lineage>
</organism>
<name>A0A330MDU9_9GAMM</name>
<dbReference type="EMBL" id="LS483452">
    <property type="protein sequence ID" value="SQH77967.1"/>
    <property type="molecule type" value="Genomic_DNA"/>
</dbReference>
<dbReference type="AlphaFoldDB" id="A0A330MDU9"/>
<proteinExistence type="predicted"/>